<dbReference type="EMBL" id="JAJSOF020000017">
    <property type="protein sequence ID" value="KAJ4440731.1"/>
    <property type="molecule type" value="Genomic_DNA"/>
</dbReference>
<sequence>MAGLCEGGNEPSGSLKAICNRPLDDPGLQTGKKAVVTLGNLLVSNEVEVVTRWLRSVDLSRSSRFIYTTHATRALQGRDLSGEELIYGSHTYFFDYTRTWRASPDEASAQCQGHLQYNTNL</sequence>
<gene>
    <name evidence="1" type="ORF">ANN_08955</name>
</gene>
<organism evidence="1 2">
    <name type="scientific">Periplaneta americana</name>
    <name type="common">American cockroach</name>
    <name type="synonym">Blatta americana</name>
    <dbReference type="NCBI Taxonomy" id="6978"/>
    <lineage>
        <taxon>Eukaryota</taxon>
        <taxon>Metazoa</taxon>
        <taxon>Ecdysozoa</taxon>
        <taxon>Arthropoda</taxon>
        <taxon>Hexapoda</taxon>
        <taxon>Insecta</taxon>
        <taxon>Pterygota</taxon>
        <taxon>Neoptera</taxon>
        <taxon>Polyneoptera</taxon>
        <taxon>Dictyoptera</taxon>
        <taxon>Blattodea</taxon>
        <taxon>Blattoidea</taxon>
        <taxon>Blattidae</taxon>
        <taxon>Blattinae</taxon>
        <taxon>Periplaneta</taxon>
    </lineage>
</organism>
<accession>A0ABQ8T416</accession>
<evidence type="ECO:0000313" key="1">
    <source>
        <dbReference type="EMBL" id="KAJ4440731.1"/>
    </source>
</evidence>
<reference evidence="1 2" key="1">
    <citation type="journal article" date="2022" name="Allergy">
        <title>Genome assembly and annotation of Periplaneta americana reveal a comprehensive cockroach allergen profile.</title>
        <authorList>
            <person name="Wang L."/>
            <person name="Xiong Q."/>
            <person name="Saelim N."/>
            <person name="Wang L."/>
            <person name="Nong W."/>
            <person name="Wan A.T."/>
            <person name="Shi M."/>
            <person name="Liu X."/>
            <person name="Cao Q."/>
            <person name="Hui J.H.L."/>
            <person name="Sookrung N."/>
            <person name="Leung T.F."/>
            <person name="Tungtrongchitr A."/>
            <person name="Tsui S.K.W."/>
        </authorList>
    </citation>
    <scope>NUCLEOTIDE SEQUENCE [LARGE SCALE GENOMIC DNA]</scope>
    <source>
        <strain evidence="1">PWHHKU_190912</strain>
    </source>
</reference>
<proteinExistence type="predicted"/>
<dbReference type="Proteomes" id="UP001148838">
    <property type="component" value="Unassembled WGS sequence"/>
</dbReference>
<protein>
    <submittedName>
        <fullName evidence="1">Uncharacterized protein</fullName>
    </submittedName>
</protein>
<evidence type="ECO:0000313" key="2">
    <source>
        <dbReference type="Proteomes" id="UP001148838"/>
    </source>
</evidence>
<keyword evidence="2" id="KW-1185">Reference proteome</keyword>
<name>A0ABQ8T416_PERAM</name>
<comment type="caution">
    <text evidence="1">The sequence shown here is derived from an EMBL/GenBank/DDBJ whole genome shotgun (WGS) entry which is preliminary data.</text>
</comment>